<evidence type="ECO:0008006" key="9">
    <source>
        <dbReference type="Google" id="ProtNLM"/>
    </source>
</evidence>
<dbReference type="GO" id="GO:0015159">
    <property type="term" value="F:polysaccharide transmembrane transporter activity"/>
    <property type="evidence" value="ECO:0007669"/>
    <property type="project" value="InterPro"/>
</dbReference>
<feature type="domain" description="Polysaccharide export protein N-terminal" evidence="4">
    <location>
        <begin position="743"/>
        <end position="815"/>
    </location>
</feature>
<evidence type="ECO:0000259" key="4">
    <source>
        <dbReference type="Pfam" id="PF02563"/>
    </source>
</evidence>
<feature type="compositionally biased region" description="Low complexity" evidence="3">
    <location>
        <begin position="231"/>
        <end position="244"/>
    </location>
</feature>
<reference evidence="7" key="2">
    <citation type="submission" date="2024-04" db="EMBL/GenBank/DDBJ databases">
        <authorList>
            <person name="Chen Y."/>
            <person name="Shah S."/>
            <person name="Dougan E. K."/>
            <person name="Thang M."/>
            <person name="Chan C."/>
        </authorList>
    </citation>
    <scope>NUCLEOTIDE SEQUENCE [LARGE SCALE GENOMIC DNA]</scope>
</reference>
<evidence type="ECO:0000313" key="8">
    <source>
        <dbReference type="Proteomes" id="UP001152797"/>
    </source>
</evidence>
<evidence type="ECO:0000313" key="6">
    <source>
        <dbReference type="EMBL" id="CAI3972080.1"/>
    </source>
</evidence>
<evidence type="ECO:0000256" key="1">
    <source>
        <dbReference type="ARBA" id="ARBA00022729"/>
    </source>
</evidence>
<feature type="compositionally biased region" description="Polar residues" evidence="3">
    <location>
        <begin position="275"/>
        <end position="286"/>
    </location>
</feature>
<accession>A0A9P1FET7</accession>
<protein>
    <recommendedName>
        <fullName evidence="9">Soluble ligand binding domain-containing protein</fullName>
    </recommendedName>
</protein>
<dbReference type="AlphaFoldDB" id="A0A9P1FET7"/>
<dbReference type="PROSITE" id="PS50005">
    <property type="entry name" value="TPR"/>
    <property type="match status" value="1"/>
</dbReference>
<dbReference type="InterPro" id="IPR019554">
    <property type="entry name" value="Soluble_ligand-bd"/>
</dbReference>
<organism evidence="6">
    <name type="scientific">Cladocopium goreaui</name>
    <dbReference type="NCBI Taxonomy" id="2562237"/>
    <lineage>
        <taxon>Eukaryota</taxon>
        <taxon>Sar</taxon>
        <taxon>Alveolata</taxon>
        <taxon>Dinophyceae</taxon>
        <taxon>Suessiales</taxon>
        <taxon>Symbiodiniaceae</taxon>
        <taxon>Cladocopium</taxon>
    </lineage>
</organism>
<dbReference type="InterPro" id="IPR049712">
    <property type="entry name" value="Poly_export"/>
</dbReference>
<keyword evidence="1" id="KW-0732">Signal</keyword>
<feature type="compositionally biased region" description="Basic and acidic residues" evidence="3">
    <location>
        <begin position="172"/>
        <end position="183"/>
    </location>
</feature>
<dbReference type="Proteomes" id="UP001152797">
    <property type="component" value="Unassembled WGS sequence"/>
</dbReference>
<dbReference type="InterPro" id="IPR003715">
    <property type="entry name" value="Poly_export_N"/>
</dbReference>
<dbReference type="Gene3D" id="3.10.560.10">
    <property type="entry name" value="Outer membrane lipoprotein wza domain like"/>
    <property type="match status" value="1"/>
</dbReference>
<dbReference type="InterPro" id="IPR019734">
    <property type="entry name" value="TPR_rpt"/>
</dbReference>
<feature type="domain" description="Soluble ligand binding" evidence="5">
    <location>
        <begin position="898"/>
        <end position="944"/>
    </location>
</feature>
<evidence type="ECO:0000313" key="7">
    <source>
        <dbReference type="EMBL" id="CAL1125455.1"/>
    </source>
</evidence>
<gene>
    <name evidence="6" type="ORF">C1SCF055_LOCUS670</name>
</gene>
<feature type="region of interest" description="Disordered" evidence="3">
    <location>
        <begin position="1"/>
        <end position="294"/>
    </location>
</feature>
<dbReference type="PANTHER" id="PTHR33619:SF3">
    <property type="entry name" value="POLYSACCHARIDE EXPORT PROTEIN GFCE-RELATED"/>
    <property type="match status" value="1"/>
</dbReference>
<dbReference type="PRINTS" id="PR01217">
    <property type="entry name" value="PRICHEXTENSN"/>
</dbReference>
<dbReference type="PANTHER" id="PTHR33619">
    <property type="entry name" value="POLYSACCHARIDE EXPORT PROTEIN GFCE-RELATED"/>
    <property type="match status" value="1"/>
</dbReference>
<comment type="caution">
    <text evidence="6">The sequence shown here is derived from an EMBL/GenBank/DDBJ whole genome shotgun (WGS) entry which is preliminary data.</text>
</comment>
<dbReference type="Pfam" id="PF02563">
    <property type="entry name" value="Poly_export"/>
    <property type="match status" value="1"/>
</dbReference>
<feature type="compositionally biased region" description="Basic and acidic residues" evidence="3">
    <location>
        <begin position="92"/>
        <end position="108"/>
    </location>
</feature>
<name>A0A9P1FET7_9DINO</name>
<sequence>MQQPLAITHANDEAGDGDLPPLPKATLPKLPPAKTPAAKTPAKPQAVAEAPKPAPKAQPQSSPSVGPTVQVAQENGQTSPKATPPTPVAKPQKVELSENEKRNRRLAEQQRLAELQRKNEFRPPQADRPTINRPVVQATKPMGAPTVEPQPTRPAPVTAPLQPAPVVAQKQTPREKPVFDRPVVESPVATPKPQLAEKKPQPAKVTPKVVEEAKPQVAETKPQPVEKQPLVAAKKPQPVAVPAKKSPPSPAAIDQDTAPQVAQQRAPQPMRTPEQMRSLTTPTVQPTPEPRFAEVPAPRNTQVVPRPAPRVAAQAPRVASRPKSVPRSEPQVHMPPFIAQQVAQHVQYGQDLASRGATHSARSEFMRALDVVAHALDAQENSERHRDALREGLTALEEAEELTPHVEQGSAGWRRSVEKHSTPILKSPEAQNIHPFMAMQKYCAFAGQRLVIALGHEASASKALYGMARLELDMESPTTKQATLAGPRAIVLHQAALSIDSNNYEAANELGVLFARYGQYEQARAALLHSIRISPQPISWQNLASVSELLGDRETAHAAKHQQQWLAQKLQQEHPFTTGANAALDVTMLDPITFANLPTGEHSIGAAAPQAPMNGPAQTAFKGEDPAVKKNEKPIVARVMAGNDQVQPPPEQIELQDNHIVYEGMFGPPDAHWAPATMHPRCGVQCDRGQPCNELRWNSWGPIPWEIFAQGEYIGPARLAHVPEYRLRVDDTLEVVYRLTAEESKQPYRFNVGDVMEVSSLSDESVGGEVVVQPDGTITLALLGQVPAADRTVTELRDDIEQRYEQYIQKPAITVIPQKLNNRLLELRATVDNRAGTGGQSRQVKVTPEGTIQLPALGSVFAQGLTLPELRREVNLRYSKIVAGLETTPILSQRAERYVYVVGEVKKSGRYTLEAPTTVIQSIALAGGWNVGAYLDHVVVLRRDENWHLMATKLDLRRALFGKAPCPADDIWIRDSDIVIVPKSPILATTDLIDLVFTRGIYSVIPFTANVSYTNLSSFVPGE</sequence>
<proteinExistence type="predicted"/>
<feature type="region of interest" description="Disordered" evidence="3">
    <location>
        <begin position="308"/>
        <end position="329"/>
    </location>
</feature>
<dbReference type="EMBL" id="CAMXCT030000001">
    <property type="protein sequence ID" value="CAL4759392.1"/>
    <property type="molecule type" value="Genomic_DNA"/>
</dbReference>
<dbReference type="Gene3D" id="1.25.40.10">
    <property type="entry name" value="Tetratricopeptide repeat domain"/>
    <property type="match status" value="1"/>
</dbReference>
<dbReference type="SUPFAM" id="SSF48452">
    <property type="entry name" value="TPR-like"/>
    <property type="match status" value="1"/>
</dbReference>
<evidence type="ECO:0000256" key="2">
    <source>
        <dbReference type="PROSITE-ProRule" id="PRU00339"/>
    </source>
</evidence>
<keyword evidence="8" id="KW-1185">Reference proteome</keyword>
<dbReference type="InterPro" id="IPR011990">
    <property type="entry name" value="TPR-like_helical_dom_sf"/>
</dbReference>
<reference evidence="6" key="1">
    <citation type="submission" date="2022-10" db="EMBL/GenBank/DDBJ databases">
        <authorList>
            <person name="Chen Y."/>
            <person name="Dougan E. K."/>
            <person name="Chan C."/>
            <person name="Rhodes N."/>
            <person name="Thang M."/>
        </authorList>
    </citation>
    <scope>NUCLEOTIDE SEQUENCE</scope>
</reference>
<feature type="compositionally biased region" description="Polar residues" evidence="3">
    <location>
        <begin position="65"/>
        <end position="79"/>
    </location>
</feature>
<dbReference type="EMBL" id="CAMXCT010000001">
    <property type="protein sequence ID" value="CAI3972080.1"/>
    <property type="molecule type" value="Genomic_DNA"/>
</dbReference>
<dbReference type="Gene3D" id="3.30.1950.10">
    <property type="entry name" value="wza like domain"/>
    <property type="match status" value="2"/>
</dbReference>
<feature type="compositionally biased region" description="Low complexity" evidence="3">
    <location>
        <begin position="35"/>
        <end position="64"/>
    </location>
</feature>
<dbReference type="OrthoDB" id="10542846at2759"/>
<feature type="repeat" description="TPR" evidence="2">
    <location>
        <begin position="504"/>
        <end position="537"/>
    </location>
</feature>
<keyword evidence="2" id="KW-0802">TPR repeat</keyword>
<feature type="compositionally biased region" description="Low complexity" evidence="3">
    <location>
        <begin position="258"/>
        <end position="269"/>
    </location>
</feature>
<feature type="compositionally biased region" description="Low complexity" evidence="3">
    <location>
        <begin position="308"/>
        <end position="322"/>
    </location>
</feature>
<evidence type="ECO:0000256" key="3">
    <source>
        <dbReference type="SAM" id="MobiDB-lite"/>
    </source>
</evidence>
<dbReference type="EMBL" id="CAMXCT020000001">
    <property type="protein sequence ID" value="CAL1125455.1"/>
    <property type="molecule type" value="Genomic_DNA"/>
</dbReference>
<dbReference type="Pfam" id="PF10531">
    <property type="entry name" value="SLBB"/>
    <property type="match status" value="1"/>
</dbReference>
<evidence type="ECO:0000259" key="5">
    <source>
        <dbReference type="Pfam" id="PF10531"/>
    </source>
</evidence>